<dbReference type="AlphaFoldDB" id="A0A9D1AM53"/>
<feature type="domain" description="Dipicolinate synthase subunit A N-terminal" evidence="2">
    <location>
        <begin position="6"/>
        <end position="117"/>
    </location>
</feature>
<protein>
    <submittedName>
        <fullName evidence="3">Dipicolinate synthase subunit DpsA</fullName>
    </submittedName>
</protein>
<dbReference type="Proteomes" id="UP000824242">
    <property type="component" value="Unassembled WGS sequence"/>
</dbReference>
<dbReference type="InterPro" id="IPR031629">
    <property type="entry name" value="DpaA_N"/>
</dbReference>
<evidence type="ECO:0000259" key="1">
    <source>
        <dbReference type="Pfam" id="PF02826"/>
    </source>
</evidence>
<name>A0A9D1AM53_9FIRM</name>
<dbReference type="EMBL" id="DVGZ01000028">
    <property type="protein sequence ID" value="HIR46565.1"/>
    <property type="molecule type" value="Genomic_DNA"/>
</dbReference>
<dbReference type="SUPFAM" id="SSF51735">
    <property type="entry name" value="NAD(P)-binding Rossmann-fold domains"/>
    <property type="match status" value="1"/>
</dbReference>
<evidence type="ECO:0000259" key="2">
    <source>
        <dbReference type="Pfam" id="PF16924"/>
    </source>
</evidence>
<dbReference type="Gene3D" id="3.40.50.720">
    <property type="entry name" value="NAD(P)-binding Rossmann-like Domain"/>
    <property type="match status" value="1"/>
</dbReference>
<accession>A0A9D1AM53</accession>
<dbReference type="InterPro" id="IPR006140">
    <property type="entry name" value="D-isomer_DH_NAD-bd"/>
</dbReference>
<sequence length="286" mass="30985">MEMNSFGLLGGDRRQAALADALAQDGCTVCVWGLDGLPLDPKVKRCTPEEIYETCTAIILPLPATADGKTINAPYGDRSIVLDDAFAERMSRKEVYGGRMAPVLATSEKWDAIDIYDYYTREEFAVRNAGVTAEGAVAVAVKEYEGSLLGSRCLVAGYGRIGRALAQVLRAMGAQVTVSARRPRDFAWIELSGCRPVATDSIGREHEHYDIVFNTIPAMIFPRRVLAQLQPGCVVIDLASKPGGVDFEAARELGVHAVQALSLPGKTAPRAAAEIMKNTIYNMMEE</sequence>
<evidence type="ECO:0000313" key="4">
    <source>
        <dbReference type="Proteomes" id="UP000824242"/>
    </source>
</evidence>
<reference evidence="3" key="1">
    <citation type="submission" date="2020-10" db="EMBL/GenBank/DDBJ databases">
        <authorList>
            <person name="Gilroy R."/>
        </authorList>
    </citation>
    <scope>NUCLEOTIDE SEQUENCE</scope>
    <source>
        <strain evidence="3">ChiSxjej1B13-7958</strain>
    </source>
</reference>
<dbReference type="NCBIfam" id="NF006162">
    <property type="entry name" value="PRK08306.1"/>
    <property type="match status" value="1"/>
</dbReference>
<reference evidence="3" key="2">
    <citation type="journal article" date="2021" name="PeerJ">
        <title>Extensive microbial diversity within the chicken gut microbiome revealed by metagenomics and culture.</title>
        <authorList>
            <person name="Gilroy R."/>
            <person name="Ravi A."/>
            <person name="Getino M."/>
            <person name="Pursley I."/>
            <person name="Horton D.L."/>
            <person name="Alikhan N.F."/>
            <person name="Baker D."/>
            <person name="Gharbi K."/>
            <person name="Hall N."/>
            <person name="Watson M."/>
            <person name="Adriaenssens E.M."/>
            <person name="Foster-Nyarko E."/>
            <person name="Jarju S."/>
            <person name="Secka A."/>
            <person name="Antonio M."/>
            <person name="Oren A."/>
            <person name="Chaudhuri R.R."/>
            <person name="La Ragione R."/>
            <person name="Hildebrand F."/>
            <person name="Pallen M.J."/>
        </authorList>
    </citation>
    <scope>NUCLEOTIDE SEQUENCE</scope>
    <source>
        <strain evidence="3">ChiSxjej1B13-7958</strain>
    </source>
</reference>
<proteinExistence type="predicted"/>
<organism evidence="3 4">
    <name type="scientific">Candidatus Caccousia avicola</name>
    <dbReference type="NCBI Taxonomy" id="2840721"/>
    <lineage>
        <taxon>Bacteria</taxon>
        <taxon>Bacillati</taxon>
        <taxon>Bacillota</taxon>
        <taxon>Clostridia</taxon>
        <taxon>Eubacteriales</taxon>
        <taxon>Oscillospiraceae</taxon>
        <taxon>Oscillospiraceae incertae sedis</taxon>
        <taxon>Candidatus Caccousia</taxon>
    </lineage>
</organism>
<comment type="caution">
    <text evidence="3">The sequence shown here is derived from an EMBL/GenBank/DDBJ whole genome shotgun (WGS) entry which is preliminary data.</text>
</comment>
<gene>
    <name evidence="3" type="primary">dpsA</name>
    <name evidence="3" type="ORF">IAB89_02740</name>
</gene>
<dbReference type="InterPro" id="IPR036291">
    <property type="entry name" value="NAD(P)-bd_dom_sf"/>
</dbReference>
<dbReference type="Pfam" id="PF16924">
    <property type="entry name" value="DpaA_N"/>
    <property type="match status" value="1"/>
</dbReference>
<dbReference type="Pfam" id="PF02826">
    <property type="entry name" value="2-Hacid_dh_C"/>
    <property type="match status" value="1"/>
</dbReference>
<dbReference type="GO" id="GO:0051287">
    <property type="term" value="F:NAD binding"/>
    <property type="evidence" value="ECO:0007669"/>
    <property type="project" value="InterPro"/>
</dbReference>
<evidence type="ECO:0000313" key="3">
    <source>
        <dbReference type="EMBL" id="HIR46565.1"/>
    </source>
</evidence>
<feature type="domain" description="D-isomer specific 2-hydroxyacid dehydrogenase NAD-binding" evidence="1">
    <location>
        <begin position="147"/>
        <end position="239"/>
    </location>
</feature>